<dbReference type="PANTHER" id="PTHR38340">
    <property type="entry name" value="S-LAYER PROTEIN"/>
    <property type="match status" value="1"/>
</dbReference>
<name>A0ABV9KB69_9RHOB</name>
<dbReference type="InterPro" id="IPR034033">
    <property type="entry name" value="Serralysin-like"/>
</dbReference>
<dbReference type="InterPro" id="IPR024079">
    <property type="entry name" value="MetalloPept_cat_dom_sf"/>
</dbReference>
<dbReference type="RefSeq" id="WP_380715198.1">
    <property type="nucleotide sequence ID" value="NZ_JBHSGI010000002.1"/>
</dbReference>
<dbReference type="EMBL" id="JBHSGI010000002">
    <property type="protein sequence ID" value="MFC4667205.1"/>
    <property type="molecule type" value="Genomic_DNA"/>
</dbReference>
<dbReference type="InterPro" id="IPR001818">
    <property type="entry name" value="Pept_M10_metallopeptidase"/>
</dbReference>
<dbReference type="Gene3D" id="3.40.390.10">
    <property type="entry name" value="Collagenase (Catalytic Domain)"/>
    <property type="match status" value="1"/>
</dbReference>
<dbReference type="SUPFAM" id="SSF51120">
    <property type="entry name" value="beta-Roll"/>
    <property type="match status" value="1"/>
</dbReference>
<dbReference type="CDD" id="cd04277">
    <property type="entry name" value="ZnMc_serralysin_like"/>
    <property type="match status" value="1"/>
</dbReference>
<dbReference type="PRINTS" id="PR00313">
    <property type="entry name" value="CABNDNGRPT"/>
</dbReference>
<comment type="subcellular location">
    <subcellularLocation>
        <location evidence="2">Secreted</location>
    </subcellularLocation>
</comment>
<evidence type="ECO:0000256" key="1">
    <source>
        <dbReference type="ARBA" id="ARBA00001913"/>
    </source>
</evidence>
<dbReference type="Pfam" id="PF00413">
    <property type="entry name" value="Peptidase_M10"/>
    <property type="match status" value="1"/>
</dbReference>
<evidence type="ECO:0000256" key="4">
    <source>
        <dbReference type="ARBA" id="ARBA00022525"/>
    </source>
</evidence>
<dbReference type="Pfam" id="PF08548">
    <property type="entry name" value="Peptidase_M10_C"/>
    <property type="match status" value="1"/>
</dbReference>
<keyword evidence="5" id="KW-0645">Protease</keyword>
<keyword evidence="7" id="KW-0677">Repeat</keyword>
<keyword evidence="9" id="KW-0862">Zinc</keyword>
<evidence type="ECO:0000256" key="2">
    <source>
        <dbReference type="ARBA" id="ARBA00004613"/>
    </source>
</evidence>
<gene>
    <name evidence="11" type="ORF">ACFO5X_01455</name>
</gene>
<feature type="domain" description="Peptidase metallopeptidase" evidence="10">
    <location>
        <begin position="186"/>
        <end position="329"/>
    </location>
</feature>
<protein>
    <submittedName>
        <fullName evidence="11">M10 family metallopeptidase C-terminal domain-containing protein</fullName>
    </submittedName>
</protein>
<comment type="caution">
    <text evidence="11">The sequence shown here is derived from an EMBL/GenBank/DDBJ whole genome shotgun (WGS) entry which is preliminary data.</text>
</comment>
<keyword evidence="8" id="KW-0378">Hydrolase</keyword>
<dbReference type="InterPro" id="IPR013858">
    <property type="entry name" value="Peptidase_M10B_C"/>
</dbReference>
<evidence type="ECO:0000256" key="8">
    <source>
        <dbReference type="ARBA" id="ARBA00022801"/>
    </source>
</evidence>
<organism evidence="11 12">
    <name type="scientific">Seohaeicola nanhaiensis</name>
    <dbReference type="NCBI Taxonomy" id="1387282"/>
    <lineage>
        <taxon>Bacteria</taxon>
        <taxon>Pseudomonadati</taxon>
        <taxon>Pseudomonadota</taxon>
        <taxon>Alphaproteobacteria</taxon>
        <taxon>Rhodobacterales</taxon>
        <taxon>Roseobacteraceae</taxon>
        <taxon>Seohaeicola</taxon>
    </lineage>
</organism>
<dbReference type="PANTHER" id="PTHR38340:SF1">
    <property type="entry name" value="S-LAYER PROTEIN"/>
    <property type="match status" value="1"/>
</dbReference>
<evidence type="ECO:0000256" key="6">
    <source>
        <dbReference type="ARBA" id="ARBA00022723"/>
    </source>
</evidence>
<keyword evidence="6" id="KW-0479">Metal-binding</keyword>
<dbReference type="Gene3D" id="2.150.10.10">
    <property type="entry name" value="Serralysin-like metalloprotease, C-terminal"/>
    <property type="match status" value="2"/>
</dbReference>
<evidence type="ECO:0000256" key="7">
    <source>
        <dbReference type="ARBA" id="ARBA00022737"/>
    </source>
</evidence>
<keyword evidence="12" id="KW-1185">Reference proteome</keyword>
<accession>A0ABV9KB69</accession>
<comment type="cofactor">
    <cofactor evidence="1">
        <name>Ca(2+)</name>
        <dbReference type="ChEBI" id="CHEBI:29108"/>
    </cofactor>
</comment>
<sequence>MCQICSMNRPYADQCLYQEFAPGADPGFGVVWNEGFFDAPNGVHGRFDTGFMTVNSTFNGYIGPVRDSDWIRVDFEQGKTYHIQVYSIWMETFLALADNNGNVLVTDSYEIQSYQGFDYAVSELTVTASRTGSYFIIAEEQGHDYVGGYTVGVVEVVVPPGTQDYWTLDQIAHRLTDSGWAFFGGARRAWDKNTITYNDSAMDAKAAKLVSHAFEAWEKITGLTFVRTTGQADIMMDDEDLGKAYASSELKNNGAIQSVTINVGKDWENGPGTLDSYLFQTLVHEIGHGIGLAHAGDYNAGQGGPATYPDSVLYLNDSWNATIMSYINQSMNTNDNADYALIMTPMIADVIAIQDLYGVPVKAYAGNTRYGFNSNTGDYMDLVFDALVKKDFASNLIAGGQPLSFTLWDTGGRDVVDFRTDTMRQRINLGEEQQSTIYGVMGAMIIGRDTVIENVVAGRKGDVVFGNAASNALDGRGGHDILRGQAGKDVMRGGFGNDKLFGGAGRDVLNGQQGNDTLRGDKGPDVFVFAKGYDKDTVVDFRNNLDTIRLDDTLWKGTLGVQKVLNRFGSMQDGDAVLTFGGGDVLTIENTTLAQLRDDLVII</sequence>
<keyword evidence="4" id="KW-0964">Secreted</keyword>
<dbReference type="InterPro" id="IPR006026">
    <property type="entry name" value="Peptidase_Metallo"/>
</dbReference>
<dbReference type="Proteomes" id="UP001595973">
    <property type="component" value="Unassembled WGS sequence"/>
</dbReference>
<reference evidence="12" key="1">
    <citation type="journal article" date="2019" name="Int. J. Syst. Evol. Microbiol.">
        <title>The Global Catalogue of Microorganisms (GCM) 10K type strain sequencing project: providing services to taxonomists for standard genome sequencing and annotation.</title>
        <authorList>
            <consortium name="The Broad Institute Genomics Platform"/>
            <consortium name="The Broad Institute Genome Sequencing Center for Infectious Disease"/>
            <person name="Wu L."/>
            <person name="Ma J."/>
        </authorList>
    </citation>
    <scope>NUCLEOTIDE SEQUENCE [LARGE SCALE GENOMIC DNA]</scope>
    <source>
        <strain evidence="12">CGMCC 4.7283</strain>
    </source>
</reference>
<dbReference type="Pfam" id="PF00353">
    <property type="entry name" value="HemolysinCabind"/>
    <property type="match status" value="2"/>
</dbReference>
<dbReference type="InterPro" id="IPR011049">
    <property type="entry name" value="Serralysin-like_metalloprot_C"/>
</dbReference>
<evidence type="ECO:0000259" key="10">
    <source>
        <dbReference type="SMART" id="SM00235"/>
    </source>
</evidence>
<evidence type="ECO:0000256" key="3">
    <source>
        <dbReference type="ARBA" id="ARBA00009490"/>
    </source>
</evidence>
<evidence type="ECO:0000313" key="11">
    <source>
        <dbReference type="EMBL" id="MFC4667205.1"/>
    </source>
</evidence>
<evidence type="ECO:0000313" key="12">
    <source>
        <dbReference type="Proteomes" id="UP001595973"/>
    </source>
</evidence>
<evidence type="ECO:0000256" key="5">
    <source>
        <dbReference type="ARBA" id="ARBA00022670"/>
    </source>
</evidence>
<comment type="similarity">
    <text evidence="3">Belongs to the peptidase M10B family.</text>
</comment>
<dbReference type="SUPFAM" id="SSF55486">
    <property type="entry name" value="Metalloproteases ('zincins'), catalytic domain"/>
    <property type="match status" value="1"/>
</dbReference>
<dbReference type="InterPro" id="IPR050557">
    <property type="entry name" value="RTX_toxin/Mannuronan_C5-epim"/>
</dbReference>
<evidence type="ECO:0000256" key="9">
    <source>
        <dbReference type="ARBA" id="ARBA00022833"/>
    </source>
</evidence>
<dbReference type="InterPro" id="IPR001343">
    <property type="entry name" value="Hemolysn_Ca-bd"/>
</dbReference>
<proteinExistence type="inferred from homology"/>
<dbReference type="SMART" id="SM00235">
    <property type="entry name" value="ZnMc"/>
    <property type="match status" value="1"/>
</dbReference>
<dbReference type="Gene3D" id="2.60.120.380">
    <property type="match status" value="1"/>
</dbReference>